<feature type="repeat" description="PPR" evidence="2">
    <location>
        <begin position="69"/>
        <end position="103"/>
    </location>
</feature>
<dbReference type="InterPro" id="IPR002885">
    <property type="entry name" value="PPR_rpt"/>
</dbReference>
<reference evidence="3" key="1">
    <citation type="journal article" date="2023" name="Science">
        <title>Elucidation of the pathway for biosynthesis of saponin adjuvants from the soapbark tree.</title>
        <authorList>
            <person name="Reed J."/>
            <person name="Orme A."/>
            <person name="El-Demerdash A."/>
            <person name="Owen C."/>
            <person name="Martin L.B.B."/>
            <person name="Misra R.C."/>
            <person name="Kikuchi S."/>
            <person name="Rejzek M."/>
            <person name="Martin A.C."/>
            <person name="Harkess A."/>
            <person name="Leebens-Mack J."/>
            <person name="Louveau T."/>
            <person name="Stephenson M.J."/>
            <person name="Osbourn A."/>
        </authorList>
    </citation>
    <scope>NUCLEOTIDE SEQUENCE</scope>
    <source>
        <strain evidence="3">S10</strain>
    </source>
</reference>
<dbReference type="InterPro" id="IPR046848">
    <property type="entry name" value="E_motif"/>
</dbReference>
<name>A0AAD7Q274_QUISA</name>
<dbReference type="EMBL" id="JARAOO010000004">
    <property type="protein sequence ID" value="KAJ7973246.1"/>
    <property type="molecule type" value="Genomic_DNA"/>
</dbReference>
<organism evidence="3 4">
    <name type="scientific">Quillaja saponaria</name>
    <name type="common">Soap bark tree</name>
    <dbReference type="NCBI Taxonomy" id="32244"/>
    <lineage>
        <taxon>Eukaryota</taxon>
        <taxon>Viridiplantae</taxon>
        <taxon>Streptophyta</taxon>
        <taxon>Embryophyta</taxon>
        <taxon>Tracheophyta</taxon>
        <taxon>Spermatophyta</taxon>
        <taxon>Magnoliopsida</taxon>
        <taxon>eudicotyledons</taxon>
        <taxon>Gunneridae</taxon>
        <taxon>Pentapetalae</taxon>
        <taxon>rosids</taxon>
        <taxon>fabids</taxon>
        <taxon>Fabales</taxon>
        <taxon>Quillajaceae</taxon>
        <taxon>Quillaja</taxon>
    </lineage>
</organism>
<sequence>MSTRKLLSTTHVHPIPLIVRNSLQCSQTCNTPFLPKGPSILATHVIKSYFEKGLIKEARILFDEMHDRDVVAWTTMITGYISCNHHNHGWAMFCEMMKYGVAPNAFTISSVLKACKGIKALSCGTLVHGLGIKNGVEGSLYVDNALVDMYATCCVSMDEACMVFQDMNAKNPVSWTTLITGYTHRGDGYGGFRVFRQMLLEGAEPNPFSFSIAARACASIGSHILGKQVHAAVTKHRFESNLPVMNSILDMYCRCGCLPEAKQYFHEMTEKDLITWNTLIAGLERSDSMESLCIFLQMESGGFSPNCFTLTSVISACANLAILNFGQQVHSGIVRRGLHKNLALANALIDMYAKCGNIIDSRKIFSEMSRADLVSWTSMMIGYGAHGYGKEAVALFDEMVMSGTTPDRIVFMAVLTACSHAGLVDEGLKYFKSMTRDYNITPDQEIYGCVVDLLGRAGRIKEAYQLIESMPFKPNESVWGALLGACKAHELPNMGELAALRVLNLRPNMVGTCIMLSNIYAAEGKWGEFAKVRKHIKGIGDKKEAGRSWIEVRNQVYSFVVGNKIGSRNKWVYEILDLLVLHMKLAGYECHSDYLIYDPEDGT</sequence>
<dbReference type="GO" id="GO:0003723">
    <property type="term" value="F:RNA binding"/>
    <property type="evidence" value="ECO:0007669"/>
    <property type="project" value="InterPro"/>
</dbReference>
<dbReference type="InterPro" id="IPR046960">
    <property type="entry name" value="PPR_At4g14850-like_plant"/>
</dbReference>
<dbReference type="InterPro" id="IPR011990">
    <property type="entry name" value="TPR-like_helical_dom_sf"/>
</dbReference>
<dbReference type="Gene3D" id="1.25.40.10">
    <property type="entry name" value="Tetratricopeptide repeat domain"/>
    <property type="match status" value="4"/>
</dbReference>
<keyword evidence="1" id="KW-0677">Repeat</keyword>
<dbReference type="PANTHER" id="PTHR47926">
    <property type="entry name" value="PENTATRICOPEPTIDE REPEAT-CONTAINING PROTEIN"/>
    <property type="match status" value="1"/>
</dbReference>
<evidence type="ECO:0000256" key="1">
    <source>
        <dbReference type="ARBA" id="ARBA00022737"/>
    </source>
</evidence>
<dbReference type="GO" id="GO:0009451">
    <property type="term" value="P:RNA modification"/>
    <property type="evidence" value="ECO:0007669"/>
    <property type="project" value="InterPro"/>
</dbReference>
<evidence type="ECO:0000313" key="4">
    <source>
        <dbReference type="Proteomes" id="UP001163823"/>
    </source>
</evidence>
<dbReference type="AlphaFoldDB" id="A0AAD7Q274"/>
<feature type="repeat" description="PPR" evidence="2">
    <location>
        <begin position="241"/>
        <end position="275"/>
    </location>
</feature>
<dbReference type="KEGG" id="qsa:O6P43_011016"/>
<dbReference type="Pfam" id="PF20431">
    <property type="entry name" value="E_motif"/>
    <property type="match status" value="1"/>
</dbReference>
<accession>A0AAD7Q274</accession>
<dbReference type="FunFam" id="1.25.40.10:FF:000090">
    <property type="entry name" value="Pentatricopeptide repeat-containing protein, chloroplastic"/>
    <property type="match status" value="1"/>
</dbReference>
<keyword evidence="4" id="KW-1185">Reference proteome</keyword>
<feature type="repeat" description="PPR" evidence="2">
    <location>
        <begin position="171"/>
        <end position="205"/>
    </location>
</feature>
<dbReference type="Pfam" id="PF13041">
    <property type="entry name" value="PPR_2"/>
    <property type="match status" value="3"/>
</dbReference>
<dbReference type="FunFam" id="1.25.40.10:FF:000353">
    <property type="entry name" value="Pentatricopeptide repeat-containing protein At4g39530"/>
    <property type="match status" value="1"/>
</dbReference>
<protein>
    <submittedName>
        <fullName evidence="3">Pentatricopeptide repeat</fullName>
    </submittedName>
</protein>
<dbReference type="NCBIfam" id="TIGR00756">
    <property type="entry name" value="PPR"/>
    <property type="match status" value="5"/>
</dbReference>
<dbReference type="PANTHER" id="PTHR47926:SF448">
    <property type="entry name" value="PENTACOTRIPEPTIDE-REPEAT REGION OF PRORP DOMAIN-CONTAINING PROTEIN"/>
    <property type="match status" value="1"/>
</dbReference>
<dbReference type="FunFam" id="1.25.40.10:FF:001815">
    <property type="entry name" value="Putative pentatricopeptide repeat-containing protein At1g56570"/>
    <property type="match status" value="1"/>
</dbReference>
<evidence type="ECO:0000256" key="2">
    <source>
        <dbReference type="PROSITE-ProRule" id="PRU00708"/>
    </source>
</evidence>
<proteinExistence type="predicted"/>
<dbReference type="Proteomes" id="UP001163823">
    <property type="component" value="Chromosome 4"/>
</dbReference>
<gene>
    <name evidence="3" type="ORF">O6P43_011016</name>
</gene>
<feature type="repeat" description="PPR" evidence="2">
    <location>
        <begin position="372"/>
        <end position="406"/>
    </location>
</feature>
<evidence type="ECO:0000313" key="3">
    <source>
        <dbReference type="EMBL" id="KAJ7973246.1"/>
    </source>
</evidence>
<comment type="caution">
    <text evidence="3">The sequence shown here is derived from an EMBL/GenBank/DDBJ whole genome shotgun (WGS) entry which is preliminary data.</text>
</comment>
<dbReference type="Pfam" id="PF01535">
    <property type="entry name" value="PPR"/>
    <property type="match status" value="3"/>
</dbReference>
<dbReference type="PROSITE" id="PS51375">
    <property type="entry name" value="PPR"/>
    <property type="match status" value="4"/>
</dbReference>